<dbReference type="Pfam" id="PF03080">
    <property type="entry name" value="Neprosin"/>
    <property type="match status" value="1"/>
</dbReference>
<protein>
    <recommendedName>
        <fullName evidence="2">Neprosin PEP catalytic domain-containing protein</fullName>
    </recommendedName>
</protein>
<sequence>MDDRNDKSAKCKFVLIMLFHMLILFVEGRRVEFMKNRELLMHEGTVKTIKSEDGDVIDCVDINKQPTFNHPLLKNHTIQMKPHVHSSGTESENNHNILFQSWHKNGECPEGTIPILRTPHSNRRRRSYPTVSQKRRANDFSAPPGHEYALVALVGGQYYGARATINVWNPATYQGEFSFAQIWVGSGEGDEANTMEVGWLVNNGENKTRLFTYWTRDDYRSTGCYNLVCPGFVQTTTQISLGAAVEPVSRYGAEQFEMIITITKDKSSGNWWLLMQDQLIGYWPGSIFTSLADCSTEINWGGEITNREFAGHHTSTQMGSGHFPEESFGKACFFRKIGYVDESGNMRDPEDLQVYVTKPPCYDLRFAKYEGDGISFYFGGPGYSDKCP</sequence>
<dbReference type="PROSITE" id="PS52045">
    <property type="entry name" value="NEPROSIN_PEP_CD"/>
    <property type="match status" value="1"/>
</dbReference>
<dbReference type="PANTHER" id="PTHR31589">
    <property type="entry name" value="PROTEIN, PUTATIVE (DUF239)-RELATED-RELATED"/>
    <property type="match status" value="1"/>
</dbReference>
<dbReference type="PANTHER" id="PTHR31589:SF221">
    <property type="entry name" value="LIGASE, PUTATIVE (DUF239)-RELATED"/>
    <property type="match status" value="1"/>
</dbReference>
<accession>A0AAP0MX65</accession>
<dbReference type="Proteomes" id="UP001428341">
    <property type="component" value="Unassembled WGS sequence"/>
</dbReference>
<evidence type="ECO:0000313" key="4">
    <source>
        <dbReference type="Proteomes" id="UP001428341"/>
    </source>
</evidence>
<name>A0AAP0MX65_9ROSI</name>
<feature type="chain" id="PRO_5042864492" description="Neprosin PEP catalytic domain-containing protein" evidence="1">
    <location>
        <begin position="29"/>
        <end position="388"/>
    </location>
</feature>
<proteinExistence type="predicted"/>
<dbReference type="InterPro" id="IPR004314">
    <property type="entry name" value="Neprosin"/>
</dbReference>
<gene>
    <name evidence="3" type="ORF">WN944_021655</name>
</gene>
<dbReference type="AlphaFoldDB" id="A0AAP0MX65"/>
<keyword evidence="1" id="KW-0732">Signal</keyword>
<keyword evidence="4" id="KW-1185">Reference proteome</keyword>
<feature type="signal peptide" evidence="1">
    <location>
        <begin position="1"/>
        <end position="28"/>
    </location>
</feature>
<dbReference type="InterPro" id="IPR053168">
    <property type="entry name" value="Glutamic_endopeptidase"/>
</dbReference>
<dbReference type="Pfam" id="PF14365">
    <property type="entry name" value="Neprosin_AP"/>
    <property type="match status" value="1"/>
</dbReference>
<evidence type="ECO:0000313" key="3">
    <source>
        <dbReference type="EMBL" id="KAK9228700.1"/>
    </source>
</evidence>
<dbReference type="EMBL" id="JBCGBO010000001">
    <property type="protein sequence ID" value="KAK9228700.1"/>
    <property type="molecule type" value="Genomic_DNA"/>
</dbReference>
<reference evidence="3 4" key="1">
    <citation type="submission" date="2024-05" db="EMBL/GenBank/DDBJ databases">
        <title>Haplotype-resolved chromosome-level genome assembly of Huyou (Citrus changshanensis).</title>
        <authorList>
            <person name="Miao C."/>
            <person name="Chen W."/>
            <person name="Wu Y."/>
            <person name="Wang L."/>
            <person name="Zhao S."/>
            <person name="Grierson D."/>
            <person name="Xu C."/>
            <person name="Chen K."/>
        </authorList>
    </citation>
    <scope>NUCLEOTIDE SEQUENCE [LARGE SCALE GENOMIC DNA]</scope>
    <source>
        <strain evidence="3">01-14</strain>
        <tissue evidence="3">Leaf</tissue>
    </source>
</reference>
<evidence type="ECO:0000256" key="1">
    <source>
        <dbReference type="SAM" id="SignalP"/>
    </source>
</evidence>
<feature type="domain" description="Neprosin PEP catalytic" evidence="2">
    <location>
        <begin position="140"/>
        <end position="388"/>
    </location>
</feature>
<dbReference type="Gene3D" id="3.90.1320.10">
    <property type="entry name" value="Outer-capsid protein sigma 3, large lobe"/>
    <property type="match status" value="1"/>
</dbReference>
<dbReference type="InterPro" id="IPR025521">
    <property type="entry name" value="Neprosin_propep"/>
</dbReference>
<organism evidence="3 4">
    <name type="scientific">Citrus x changshan-huyou</name>
    <dbReference type="NCBI Taxonomy" id="2935761"/>
    <lineage>
        <taxon>Eukaryota</taxon>
        <taxon>Viridiplantae</taxon>
        <taxon>Streptophyta</taxon>
        <taxon>Embryophyta</taxon>
        <taxon>Tracheophyta</taxon>
        <taxon>Spermatophyta</taxon>
        <taxon>Magnoliopsida</taxon>
        <taxon>eudicotyledons</taxon>
        <taxon>Gunneridae</taxon>
        <taxon>Pentapetalae</taxon>
        <taxon>rosids</taxon>
        <taxon>malvids</taxon>
        <taxon>Sapindales</taxon>
        <taxon>Rutaceae</taxon>
        <taxon>Aurantioideae</taxon>
        <taxon>Citrus</taxon>
    </lineage>
</organism>
<evidence type="ECO:0000259" key="2">
    <source>
        <dbReference type="PROSITE" id="PS52045"/>
    </source>
</evidence>
<comment type="caution">
    <text evidence="3">The sequence shown here is derived from an EMBL/GenBank/DDBJ whole genome shotgun (WGS) entry which is preliminary data.</text>
</comment>